<dbReference type="SUPFAM" id="SSF52540">
    <property type="entry name" value="P-loop containing nucleoside triphosphate hydrolases"/>
    <property type="match status" value="1"/>
</dbReference>
<dbReference type="PANTHER" id="PTHR32175:SF21">
    <property type="entry name" value="SULFOTRANSFERASE"/>
    <property type="match status" value="1"/>
</dbReference>
<evidence type="ECO:0008006" key="4">
    <source>
        <dbReference type="Google" id="ProtNLM"/>
    </source>
</evidence>
<protein>
    <recommendedName>
        <fullName evidence="4">Sulfotransferase</fullName>
    </recommendedName>
</protein>
<dbReference type="Gene3D" id="3.40.50.300">
    <property type="entry name" value="P-loop containing nucleotide triphosphate hydrolases"/>
    <property type="match status" value="1"/>
</dbReference>
<evidence type="ECO:0000313" key="2">
    <source>
        <dbReference type="EMBL" id="CAB4266404.1"/>
    </source>
</evidence>
<dbReference type="InterPro" id="IPR027417">
    <property type="entry name" value="P-loop_NTPase"/>
</dbReference>
<dbReference type="AlphaFoldDB" id="A0A6J5TSH0"/>
<keyword evidence="1" id="KW-1133">Transmembrane helix</keyword>
<dbReference type="InterPro" id="IPR052796">
    <property type="entry name" value="Nod_factor_sulfotransferase"/>
</dbReference>
<evidence type="ECO:0000313" key="3">
    <source>
        <dbReference type="Proteomes" id="UP000507222"/>
    </source>
</evidence>
<sequence>MPIYLSSPHRMDDEEEICFFNKDTLVIKAPKKSPLILRMVVLLFAMVCGVYICLVCLKQINTDTKTKFLNIIAINHQNQINQSCQVPDLEKSEIGYVHYPKPQTFKRKECACNPVRYFAILSMQRSGSGWFETLLNSHINCFQDECNAAVGFKWMLNQGLMENHEEIVKYFKKKGVSAIFLFRRNLLRRMISVLANSYDKDAKPLNGTHKSHVHSPLEEAAAKAVEYFNTTRHIVVYYEDVLNNRTKLNEVQDFLRLPHRELKSRQVKIHTTPLSNQVENWETVEKTLKGTSYETFLHADYQLPSSPQSALINFT</sequence>
<evidence type="ECO:0000256" key="1">
    <source>
        <dbReference type="SAM" id="Phobius"/>
    </source>
</evidence>
<gene>
    <name evidence="2" type="ORF">CURHAP_LOCUS8699</name>
</gene>
<reference evidence="2 3" key="1">
    <citation type="submission" date="2020-05" db="EMBL/GenBank/DDBJ databases">
        <authorList>
            <person name="Campoy J."/>
            <person name="Schneeberger K."/>
            <person name="Spophaly S."/>
        </authorList>
    </citation>
    <scope>NUCLEOTIDE SEQUENCE [LARGE SCALE GENOMIC DNA]</scope>
    <source>
        <strain evidence="2">PruArmRojPasFocal</strain>
    </source>
</reference>
<dbReference type="EMBL" id="CAEKDK010000001">
    <property type="protein sequence ID" value="CAB4266404.1"/>
    <property type="molecule type" value="Genomic_DNA"/>
</dbReference>
<keyword evidence="1" id="KW-0812">Transmembrane</keyword>
<feature type="transmembrane region" description="Helical" evidence="1">
    <location>
        <begin position="35"/>
        <end position="57"/>
    </location>
</feature>
<accession>A0A6J5TSH0</accession>
<keyword evidence="1" id="KW-0472">Membrane</keyword>
<dbReference type="PANTHER" id="PTHR32175">
    <property type="entry name" value="PROTEIN, PUTATIVE, EXPRESSED-RELATED"/>
    <property type="match status" value="1"/>
</dbReference>
<proteinExistence type="predicted"/>
<name>A0A6J5TSH0_PRUAR</name>
<organism evidence="2 3">
    <name type="scientific">Prunus armeniaca</name>
    <name type="common">Apricot</name>
    <name type="synonym">Armeniaca vulgaris</name>
    <dbReference type="NCBI Taxonomy" id="36596"/>
    <lineage>
        <taxon>Eukaryota</taxon>
        <taxon>Viridiplantae</taxon>
        <taxon>Streptophyta</taxon>
        <taxon>Embryophyta</taxon>
        <taxon>Tracheophyta</taxon>
        <taxon>Spermatophyta</taxon>
        <taxon>Magnoliopsida</taxon>
        <taxon>eudicotyledons</taxon>
        <taxon>Gunneridae</taxon>
        <taxon>Pentapetalae</taxon>
        <taxon>rosids</taxon>
        <taxon>fabids</taxon>
        <taxon>Rosales</taxon>
        <taxon>Rosaceae</taxon>
        <taxon>Amygdaloideae</taxon>
        <taxon>Amygdaleae</taxon>
        <taxon>Prunus</taxon>
    </lineage>
</organism>
<dbReference type="Proteomes" id="UP000507222">
    <property type="component" value="Unassembled WGS sequence"/>
</dbReference>